<name>A0A3S5B9F0_9PLAT</name>
<organism evidence="2 3">
    <name type="scientific">Protopolystoma xenopodis</name>
    <dbReference type="NCBI Taxonomy" id="117903"/>
    <lineage>
        <taxon>Eukaryota</taxon>
        <taxon>Metazoa</taxon>
        <taxon>Spiralia</taxon>
        <taxon>Lophotrochozoa</taxon>
        <taxon>Platyhelminthes</taxon>
        <taxon>Monogenea</taxon>
        <taxon>Polyopisthocotylea</taxon>
        <taxon>Polystomatidea</taxon>
        <taxon>Polystomatidae</taxon>
        <taxon>Protopolystoma</taxon>
    </lineage>
</organism>
<feature type="transmembrane region" description="Helical" evidence="1">
    <location>
        <begin position="111"/>
        <end position="132"/>
    </location>
</feature>
<gene>
    <name evidence="2" type="ORF">PXEA_LOCUS31054</name>
</gene>
<evidence type="ECO:0000313" key="2">
    <source>
        <dbReference type="EMBL" id="VEL37614.1"/>
    </source>
</evidence>
<accession>A0A3S5B9F0</accession>
<evidence type="ECO:0000256" key="1">
    <source>
        <dbReference type="SAM" id="Phobius"/>
    </source>
</evidence>
<keyword evidence="3" id="KW-1185">Reference proteome</keyword>
<dbReference type="EMBL" id="CAAALY010255511">
    <property type="protein sequence ID" value="VEL37614.1"/>
    <property type="molecule type" value="Genomic_DNA"/>
</dbReference>
<evidence type="ECO:0000313" key="3">
    <source>
        <dbReference type="Proteomes" id="UP000784294"/>
    </source>
</evidence>
<keyword evidence="1" id="KW-0812">Transmembrane</keyword>
<protein>
    <submittedName>
        <fullName evidence="2">Uncharacterized protein</fullName>
    </submittedName>
</protein>
<dbReference type="AlphaFoldDB" id="A0A3S5B9F0"/>
<dbReference type="Proteomes" id="UP000784294">
    <property type="component" value="Unassembled WGS sequence"/>
</dbReference>
<proteinExistence type="predicted"/>
<comment type="caution">
    <text evidence="2">The sequence shown here is derived from an EMBL/GenBank/DDBJ whole genome shotgun (WGS) entry which is preliminary data.</text>
</comment>
<feature type="transmembrane region" description="Helical" evidence="1">
    <location>
        <begin position="88"/>
        <end position="105"/>
    </location>
</feature>
<reference evidence="2" key="1">
    <citation type="submission" date="2018-11" db="EMBL/GenBank/DDBJ databases">
        <authorList>
            <consortium name="Pathogen Informatics"/>
        </authorList>
    </citation>
    <scope>NUCLEOTIDE SEQUENCE</scope>
</reference>
<keyword evidence="1" id="KW-1133">Transmembrane helix</keyword>
<keyword evidence="1" id="KW-0472">Membrane</keyword>
<sequence length="142" mass="15319">MVVGGDILRLFHGDECLTINQPDSEEASQAGSAVQLGAGGMVGLTCPGGPQIPGNMMLGMLPGHGMPTTWGIAILNLFCRQAQTSDESFCLVYSIFQLTFYYLLFKNLFDFYFDLVGHLGTLSGGFLLEIAIQYDVIVIKTG</sequence>